<evidence type="ECO:0000256" key="1">
    <source>
        <dbReference type="ARBA" id="ARBA00007747"/>
    </source>
</evidence>
<evidence type="ECO:0000313" key="10">
    <source>
        <dbReference type="Proteomes" id="UP000504638"/>
    </source>
</evidence>
<dbReference type="InterPro" id="IPR000504">
    <property type="entry name" value="RRM_dom"/>
</dbReference>
<dbReference type="Gene3D" id="3.30.70.330">
    <property type="match status" value="2"/>
</dbReference>
<dbReference type="FunFam" id="3.30.70.330:FF:000105">
    <property type="entry name" value="HIV Tat-specific factor 1 homolog"/>
    <property type="match status" value="1"/>
</dbReference>
<evidence type="ECO:0000256" key="5">
    <source>
        <dbReference type="ARBA" id="ARBA00023187"/>
    </source>
</evidence>
<dbReference type="CDD" id="cd12285">
    <property type="entry name" value="RRM3_RBM39_like"/>
    <property type="match status" value="1"/>
</dbReference>
<evidence type="ECO:0000256" key="4">
    <source>
        <dbReference type="ARBA" id="ARBA00022884"/>
    </source>
</evidence>
<dbReference type="SMART" id="SM00360">
    <property type="entry name" value="RRM"/>
    <property type="match status" value="2"/>
</dbReference>
<evidence type="ECO:0000313" key="9">
    <source>
        <dbReference type="EMBL" id="KAF1816960.1"/>
    </source>
</evidence>
<feature type="region of interest" description="Disordered" evidence="7">
    <location>
        <begin position="236"/>
        <end position="263"/>
    </location>
</feature>
<reference evidence="9 11" key="1">
    <citation type="submission" date="2020-01" db="EMBL/GenBank/DDBJ databases">
        <authorList>
            <consortium name="DOE Joint Genome Institute"/>
            <person name="Haridas S."/>
            <person name="Albert R."/>
            <person name="Binder M."/>
            <person name="Bloem J."/>
            <person name="Labutti K."/>
            <person name="Salamov A."/>
            <person name="Andreopoulos B."/>
            <person name="Baker S.E."/>
            <person name="Barry K."/>
            <person name="Bills G."/>
            <person name="Bluhm B.H."/>
            <person name="Cannon C."/>
            <person name="Castanera R."/>
            <person name="Culley D.E."/>
            <person name="Daum C."/>
            <person name="Ezra D."/>
            <person name="Gonzalez J.B."/>
            <person name="Henrissat B."/>
            <person name="Kuo A."/>
            <person name="Liang C."/>
            <person name="Lipzen A."/>
            <person name="Lutzoni F."/>
            <person name="Magnuson J."/>
            <person name="Mondo S."/>
            <person name="Nolan M."/>
            <person name="Ohm R."/>
            <person name="Pangilinan J."/>
            <person name="Park H.-J."/>
            <person name="Ramirez L."/>
            <person name="Alfaro M."/>
            <person name="Sun H."/>
            <person name="Tritt A."/>
            <person name="Yoshinaga Y."/>
            <person name="Zwiers L.-H."/>
            <person name="Turgeon B.G."/>
            <person name="Goodwin S.B."/>
            <person name="Spatafora J.W."/>
            <person name="Crous P.W."/>
            <person name="Grigoriev I.V."/>
        </authorList>
    </citation>
    <scope>NUCLEOTIDE SEQUENCE</scope>
    <source>
        <strain evidence="9 11">CBS 781.70</strain>
    </source>
</reference>
<evidence type="ECO:0000256" key="3">
    <source>
        <dbReference type="ARBA" id="ARBA00022737"/>
    </source>
</evidence>
<feature type="region of interest" description="Disordered" evidence="7">
    <location>
        <begin position="1"/>
        <end position="42"/>
    </location>
</feature>
<evidence type="ECO:0000256" key="6">
    <source>
        <dbReference type="PROSITE-ProRule" id="PRU00176"/>
    </source>
</evidence>
<dbReference type="InterPro" id="IPR012677">
    <property type="entry name" value="Nucleotide-bd_a/b_plait_sf"/>
</dbReference>
<dbReference type="CDD" id="cd12281">
    <property type="entry name" value="RRM1_TatSF1_like"/>
    <property type="match status" value="1"/>
</dbReference>
<keyword evidence="5" id="KW-0508">mRNA splicing</keyword>
<dbReference type="GO" id="GO:0003723">
    <property type="term" value="F:RNA binding"/>
    <property type="evidence" value="ECO:0007669"/>
    <property type="project" value="UniProtKB-UniRule"/>
</dbReference>
<dbReference type="Pfam" id="PF00076">
    <property type="entry name" value="RRM_1"/>
    <property type="match status" value="2"/>
</dbReference>
<comment type="similarity">
    <text evidence="1">Belongs to the HTATSF1 family.</text>
</comment>
<keyword evidence="10" id="KW-1185">Reference proteome</keyword>
<dbReference type="AlphaFoldDB" id="A0A6G1GGH3"/>
<keyword evidence="3" id="KW-0677">Repeat</keyword>
<dbReference type="GO" id="GO:0000398">
    <property type="term" value="P:mRNA splicing, via spliceosome"/>
    <property type="evidence" value="ECO:0007669"/>
    <property type="project" value="InterPro"/>
</dbReference>
<feature type="domain" description="RRM" evidence="8">
    <location>
        <begin position="293"/>
        <end position="378"/>
    </location>
</feature>
<dbReference type="FunFam" id="3.30.70.330:FF:000329">
    <property type="entry name" value="splicing factor U2AF-associated protein 2"/>
    <property type="match status" value="1"/>
</dbReference>
<dbReference type="Proteomes" id="UP000504638">
    <property type="component" value="Unplaced"/>
</dbReference>
<keyword evidence="4 6" id="KW-0694">RNA-binding</keyword>
<evidence type="ECO:0000256" key="2">
    <source>
        <dbReference type="ARBA" id="ARBA00022664"/>
    </source>
</evidence>
<reference evidence="11" key="2">
    <citation type="submission" date="2020-04" db="EMBL/GenBank/DDBJ databases">
        <authorList>
            <consortium name="NCBI Genome Project"/>
        </authorList>
    </citation>
    <scope>NUCLEOTIDE SEQUENCE</scope>
    <source>
        <strain evidence="11">CBS 781.70</strain>
    </source>
</reference>
<proteinExistence type="inferred from homology"/>
<feature type="compositionally biased region" description="Pro residues" evidence="7">
    <location>
        <begin position="18"/>
        <end position="27"/>
    </location>
</feature>
<dbReference type="InterPro" id="IPR034392">
    <property type="entry name" value="TatSF1-like_RRM1"/>
</dbReference>
<evidence type="ECO:0000313" key="11">
    <source>
        <dbReference type="RefSeq" id="XP_033538591.1"/>
    </source>
</evidence>
<dbReference type="PANTHER" id="PTHR15608">
    <property type="entry name" value="SPLICING FACTOR U2AF-ASSOCIATED PROTEIN 2"/>
    <property type="match status" value="1"/>
</dbReference>
<dbReference type="GO" id="GO:0005686">
    <property type="term" value="C:U2 snRNP"/>
    <property type="evidence" value="ECO:0007669"/>
    <property type="project" value="TreeGrafter"/>
</dbReference>
<gene>
    <name evidence="9 11" type="ORF">P152DRAFT_453563</name>
</gene>
<evidence type="ECO:0000259" key="8">
    <source>
        <dbReference type="PROSITE" id="PS50102"/>
    </source>
</evidence>
<feature type="region of interest" description="Disordered" evidence="7">
    <location>
        <begin position="385"/>
        <end position="414"/>
    </location>
</feature>
<sequence length="414" mass="47061">MPQLKPLAGESTAGQAPSHPPPAPNRPAFPHDPDTFLSDPRVSYSKLDGKYVLEEPSDDTEWEWNESLDRWMPVVDEEELARQSEVYRVQGINEEEAVDARTLREKRKKRMAEGDGGGGSKKRKGDVANPPGQENKPKNKAVYVTNLPPDITVEELSEVFSRYGVIAEELDSKNLRIKIYTDEQDMPKGDALVVYFRPESVRLAVQMLDDSELRPGDGRGNIRVKEADWSYKKSVEENAGKTEEQLQAERKQRSEKEKKKAQKKREKMISKLADWSDDEELVAPNQTTSKTSKTVVLKHMFTLDELEEDPAAILDIKEDIRDECSKLGNITNVVLFDKEPEGIATIRYTDTESAEACVKVMHGRHFGGRQVIAYIAQGNEKFHKTPNRGLGFDDEDEEERLEEFGEWLEKERGK</sequence>
<dbReference type="GO" id="GO:0005684">
    <property type="term" value="C:U2-type spliceosomal complex"/>
    <property type="evidence" value="ECO:0007669"/>
    <property type="project" value="TreeGrafter"/>
</dbReference>
<keyword evidence="2" id="KW-0507">mRNA processing</keyword>
<dbReference type="GeneID" id="54418968"/>
<feature type="compositionally biased region" description="Acidic residues" evidence="7">
    <location>
        <begin position="392"/>
        <end position="406"/>
    </location>
</feature>
<reference evidence="11" key="3">
    <citation type="submission" date="2025-04" db="UniProtKB">
        <authorList>
            <consortium name="RefSeq"/>
        </authorList>
    </citation>
    <scope>IDENTIFICATION</scope>
    <source>
        <strain evidence="11">CBS 781.70</strain>
    </source>
</reference>
<dbReference type="PROSITE" id="PS50102">
    <property type="entry name" value="RRM"/>
    <property type="match status" value="2"/>
</dbReference>
<accession>A0A6G1GGH3</accession>
<dbReference type="InterPro" id="IPR034393">
    <property type="entry name" value="TatSF1-like"/>
</dbReference>
<feature type="domain" description="RRM" evidence="8">
    <location>
        <begin position="140"/>
        <end position="229"/>
    </location>
</feature>
<dbReference type="SUPFAM" id="SSF54928">
    <property type="entry name" value="RNA-binding domain, RBD"/>
    <property type="match status" value="2"/>
</dbReference>
<dbReference type="OrthoDB" id="10258585at2759"/>
<evidence type="ECO:0000256" key="7">
    <source>
        <dbReference type="SAM" id="MobiDB-lite"/>
    </source>
</evidence>
<name>A0A6G1GGH3_9PEZI</name>
<feature type="compositionally biased region" description="Basic and acidic residues" evidence="7">
    <location>
        <begin position="236"/>
        <end position="258"/>
    </location>
</feature>
<organism evidence="9">
    <name type="scientific">Eremomyces bilateralis CBS 781.70</name>
    <dbReference type="NCBI Taxonomy" id="1392243"/>
    <lineage>
        <taxon>Eukaryota</taxon>
        <taxon>Fungi</taxon>
        <taxon>Dikarya</taxon>
        <taxon>Ascomycota</taxon>
        <taxon>Pezizomycotina</taxon>
        <taxon>Dothideomycetes</taxon>
        <taxon>Dothideomycetes incertae sedis</taxon>
        <taxon>Eremomycetales</taxon>
        <taxon>Eremomycetaceae</taxon>
        <taxon>Eremomyces</taxon>
    </lineage>
</organism>
<feature type="region of interest" description="Disordered" evidence="7">
    <location>
        <begin position="89"/>
        <end position="142"/>
    </location>
</feature>
<protein>
    <recommendedName>
        <fullName evidence="8">RRM domain-containing protein</fullName>
    </recommendedName>
</protein>
<dbReference type="InterPro" id="IPR035979">
    <property type="entry name" value="RBD_domain_sf"/>
</dbReference>
<dbReference type="EMBL" id="ML975149">
    <property type="protein sequence ID" value="KAF1816960.1"/>
    <property type="molecule type" value="Genomic_DNA"/>
</dbReference>
<dbReference type="RefSeq" id="XP_033538591.1">
    <property type="nucleotide sequence ID" value="XM_033678398.1"/>
</dbReference>
<dbReference type="PANTHER" id="PTHR15608:SF0">
    <property type="entry name" value="HIV TAT-SPECIFIC FACTOR 1"/>
    <property type="match status" value="1"/>
</dbReference>